<dbReference type="Proteomes" id="UP000094741">
    <property type="component" value="Unassembled WGS sequence"/>
</dbReference>
<dbReference type="InterPro" id="IPR012000">
    <property type="entry name" value="Thiamin_PyroP_enz_cen_dom"/>
</dbReference>
<dbReference type="CDD" id="cd07035">
    <property type="entry name" value="TPP_PYR_POX_like"/>
    <property type="match status" value="1"/>
</dbReference>
<feature type="domain" description="Thiamine pyrophosphate enzyme central" evidence="4">
    <location>
        <begin position="211"/>
        <end position="338"/>
    </location>
</feature>
<dbReference type="GO" id="GO:0009097">
    <property type="term" value="P:isoleucine biosynthetic process"/>
    <property type="evidence" value="ECO:0007669"/>
    <property type="project" value="TreeGrafter"/>
</dbReference>
<dbReference type="OrthoDB" id="3194735at2"/>
<dbReference type="eggNOG" id="COG0028">
    <property type="taxonomic scope" value="Bacteria"/>
</dbReference>
<dbReference type="GO" id="GO:0003984">
    <property type="term" value="F:acetolactate synthase activity"/>
    <property type="evidence" value="ECO:0007669"/>
    <property type="project" value="TreeGrafter"/>
</dbReference>
<feature type="domain" description="Thiamine pyrophosphate enzyme N-terminal TPP-binding" evidence="6">
    <location>
        <begin position="1"/>
        <end position="125"/>
    </location>
</feature>
<evidence type="ECO:0000259" key="5">
    <source>
        <dbReference type="Pfam" id="PF02775"/>
    </source>
</evidence>
<evidence type="ECO:0000313" key="7">
    <source>
        <dbReference type="EMBL" id="OEE33112.1"/>
    </source>
</evidence>
<sequence>MKASDAIAKVLGKNNVTVGFELIGGMIAHLVDSINVVGETKLISLHHEQAAAFAAGGIARATNNNSLGLALGTSGPGATNLVTGIADCWLDNYPCIFITGQVNTHELKGERNIRQQGFQELDIVSIVKSITKYAVQVKTADEIIPTLQKAIDLAISGRPGPVLIDIPMDLQRAELSVDSIAYLDYASFSNKYNHLLTEEVQAQLENVFIDLSTAKKPLFIIGGGAVNEPSFAAWQEFISNIKIPHVASLKGSEKTPSFEGYLGMIGAYGTRAANYAVQNADLIIVLGSRLDIRQTGADVDDFARMAKKLIQLDLDDAQLDNRVKGHVNIHSTCELFFQAHLKQVKYEKQMASQWWTELREHFSKTFRNEYEELAISPFNLCASLAHRFQGQPAQFVTDVGNNQMWIAHSLLLDKGQMIHHSGGLGAMGFAIPTSIGVQYATGENVVSISGDGGAQLNIQELDIIAREKLPILTIVVNNESLGMVRAFQEMYFAGRNQSTYWKGYSSSFCKIGEAYQMKSLVVKSEADFDKAVLAFTENPVPTLIEVMMVDARECKPRLAFGNPIDKQFPSGEA</sequence>
<dbReference type="GO" id="GO:0000287">
    <property type="term" value="F:magnesium ion binding"/>
    <property type="evidence" value="ECO:0007669"/>
    <property type="project" value="InterPro"/>
</dbReference>
<evidence type="ECO:0000256" key="1">
    <source>
        <dbReference type="ARBA" id="ARBA00007812"/>
    </source>
</evidence>
<feature type="domain" description="Thiamine pyrophosphate enzyme TPP-binding" evidence="5">
    <location>
        <begin position="398"/>
        <end position="546"/>
    </location>
</feature>
<evidence type="ECO:0000256" key="2">
    <source>
        <dbReference type="ARBA" id="ARBA00023052"/>
    </source>
</evidence>
<dbReference type="EMBL" id="AJYQ02000107">
    <property type="protein sequence ID" value="OEE33112.1"/>
    <property type="molecule type" value="Genomic_DNA"/>
</dbReference>
<dbReference type="SUPFAM" id="SSF52467">
    <property type="entry name" value="DHS-like NAD/FAD-binding domain"/>
    <property type="match status" value="1"/>
</dbReference>
<evidence type="ECO:0000313" key="8">
    <source>
        <dbReference type="Proteomes" id="UP000094741"/>
    </source>
</evidence>
<comment type="caution">
    <text evidence="7">The sequence shown here is derived from an EMBL/GenBank/DDBJ whole genome shotgun (WGS) entry which is preliminary data.</text>
</comment>
<dbReference type="InterPro" id="IPR045229">
    <property type="entry name" value="TPP_enz"/>
</dbReference>
<evidence type="ECO:0000259" key="6">
    <source>
        <dbReference type="Pfam" id="PF02776"/>
    </source>
</evidence>
<name>A0A1E5BDD1_9VIBR</name>
<proteinExistence type="inferred from homology"/>
<dbReference type="FunFam" id="3.40.50.970:FF:000007">
    <property type="entry name" value="Acetolactate synthase"/>
    <property type="match status" value="1"/>
</dbReference>
<dbReference type="Pfam" id="PF02775">
    <property type="entry name" value="TPP_enzyme_C"/>
    <property type="match status" value="1"/>
</dbReference>
<keyword evidence="2 3" id="KW-0786">Thiamine pyrophosphate</keyword>
<dbReference type="PANTHER" id="PTHR18968:SF142">
    <property type="entry name" value="ACETOLACTATE SYNTHASE"/>
    <property type="match status" value="1"/>
</dbReference>
<dbReference type="PANTHER" id="PTHR18968">
    <property type="entry name" value="THIAMINE PYROPHOSPHATE ENZYMES"/>
    <property type="match status" value="1"/>
</dbReference>
<organism evidence="7 8">
    <name type="scientific">Vibrio genomosp. F10 str. ZF-129</name>
    <dbReference type="NCBI Taxonomy" id="1187848"/>
    <lineage>
        <taxon>Bacteria</taxon>
        <taxon>Pseudomonadati</taxon>
        <taxon>Pseudomonadota</taxon>
        <taxon>Gammaproteobacteria</taxon>
        <taxon>Vibrionales</taxon>
        <taxon>Vibrionaceae</taxon>
        <taxon>Vibrio</taxon>
    </lineage>
</organism>
<dbReference type="InterPro" id="IPR012001">
    <property type="entry name" value="Thiamin_PyroP_enz_TPP-bd_dom"/>
</dbReference>
<dbReference type="GO" id="GO:0005948">
    <property type="term" value="C:acetolactate synthase complex"/>
    <property type="evidence" value="ECO:0007669"/>
    <property type="project" value="TreeGrafter"/>
</dbReference>
<gene>
    <name evidence="7" type="ORF">A1QO_10550</name>
</gene>
<dbReference type="GO" id="GO:0050660">
    <property type="term" value="F:flavin adenine dinucleotide binding"/>
    <property type="evidence" value="ECO:0007669"/>
    <property type="project" value="TreeGrafter"/>
</dbReference>
<dbReference type="Gene3D" id="3.40.50.1220">
    <property type="entry name" value="TPP-binding domain"/>
    <property type="match status" value="1"/>
</dbReference>
<dbReference type="InterPro" id="IPR029061">
    <property type="entry name" value="THDP-binding"/>
</dbReference>
<dbReference type="SUPFAM" id="SSF52518">
    <property type="entry name" value="Thiamin diphosphate-binding fold (THDP-binding)"/>
    <property type="match status" value="2"/>
</dbReference>
<dbReference type="AlphaFoldDB" id="A0A1E5BDD1"/>
<dbReference type="Pfam" id="PF02776">
    <property type="entry name" value="TPP_enzyme_N"/>
    <property type="match status" value="1"/>
</dbReference>
<dbReference type="InterPro" id="IPR029035">
    <property type="entry name" value="DHS-like_NAD/FAD-binding_dom"/>
</dbReference>
<protein>
    <submittedName>
        <fullName evidence="7">Acetolactate synthase</fullName>
    </submittedName>
</protein>
<evidence type="ECO:0000256" key="3">
    <source>
        <dbReference type="RuleBase" id="RU362132"/>
    </source>
</evidence>
<dbReference type="RefSeq" id="WP_017040660.1">
    <property type="nucleotide sequence ID" value="NZ_AJYQ02000107.1"/>
</dbReference>
<reference evidence="7 8" key="1">
    <citation type="journal article" date="2012" name="Science">
        <title>Ecological populations of bacteria act as socially cohesive units of antibiotic production and resistance.</title>
        <authorList>
            <person name="Cordero O.X."/>
            <person name="Wildschutte H."/>
            <person name="Kirkup B."/>
            <person name="Proehl S."/>
            <person name="Ngo L."/>
            <person name="Hussain F."/>
            <person name="Le Roux F."/>
            <person name="Mincer T."/>
            <person name="Polz M.F."/>
        </authorList>
    </citation>
    <scope>NUCLEOTIDE SEQUENCE [LARGE SCALE GENOMIC DNA]</scope>
    <source>
        <strain evidence="7 8">ZF-129</strain>
    </source>
</reference>
<accession>A0A1E5BDD1</accession>
<dbReference type="Pfam" id="PF00205">
    <property type="entry name" value="TPP_enzyme_M"/>
    <property type="match status" value="1"/>
</dbReference>
<dbReference type="Gene3D" id="3.40.50.970">
    <property type="match status" value="2"/>
</dbReference>
<comment type="similarity">
    <text evidence="1 3">Belongs to the TPP enzyme family.</text>
</comment>
<dbReference type="InterPro" id="IPR011766">
    <property type="entry name" value="TPP_enzyme_TPP-bd"/>
</dbReference>
<dbReference type="STRING" id="1187848.A1QO_10550"/>
<evidence type="ECO:0000259" key="4">
    <source>
        <dbReference type="Pfam" id="PF00205"/>
    </source>
</evidence>
<dbReference type="GO" id="GO:0009099">
    <property type="term" value="P:L-valine biosynthetic process"/>
    <property type="evidence" value="ECO:0007669"/>
    <property type="project" value="TreeGrafter"/>
</dbReference>
<dbReference type="GO" id="GO:0030976">
    <property type="term" value="F:thiamine pyrophosphate binding"/>
    <property type="evidence" value="ECO:0007669"/>
    <property type="project" value="InterPro"/>
</dbReference>